<feature type="compositionally biased region" description="Basic and acidic residues" evidence="16">
    <location>
        <begin position="823"/>
        <end position="837"/>
    </location>
</feature>
<dbReference type="InterPro" id="IPR043502">
    <property type="entry name" value="DNA/RNA_pol_sf"/>
</dbReference>
<keyword evidence="10 14" id="KW-0238">DNA-binding</keyword>
<evidence type="ECO:0000259" key="17">
    <source>
        <dbReference type="PROSITE" id="PS50172"/>
    </source>
</evidence>
<dbReference type="InterPro" id="IPR001126">
    <property type="entry name" value="UmuC"/>
</dbReference>
<dbReference type="GO" id="GO:0003887">
    <property type="term" value="F:DNA-directed DNA polymerase activity"/>
    <property type="evidence" value="ECO:0007669"/>
    <property type="project" value="InterPro"/>
</dbReference>
<evidence type="ECO:0000256" key="4">
    <source>
        <dbReference type="ARBA" id="ARBA00022634"/>
    </source>
</evidence>
<dbReference type="InterPro" id="IPR036420">
    <property type="entry name" value="BRCT_dom_sf"/>
</dbReference>
<reference evidence="19 20" key="1">
    <citation type="submission" date="2022-12" db="EMBL/GenBank/DDBJ databases">
        <title>Genomic features and morphological characterization of a novel Knufia sp. strain isolated from spacecraft assembly facility.</title>
        <authorList>
            <person name="Teixeira M."/>
            <person name="Chander A.M."/>
            <person name="Stajich J.E."/>
            <person name="Venkateswaran K."/>
        </authorList>
    </citation>
    <scope>NUCLEOTIDE SEQUENCE [LARGE SCALE GENOMIC DNA]</scope>
    <source>
        <strain evidence="19 20">FJI-L2-BK-P2</strain>
    </source>
</reference>
<dbReference type="Gene3D" id="3.40.50.10190">
    <property type="entry name" value="BRCT domain"/>
    <property type="match status" value="1"/>
</dbReference>
<keyword evidence="9 15" id="KW-0460">Magnesium</keyword>
<dbReference type="InterPro" id="IPR012112">
    <property type="entry name" value="REV1"/>
</dbReference>
<dbReference type="Pfam" id="PF16727">
    <property type="entry name" value="REV1_C"/>
    <property type="match status" value="1"/>
</dbReference>
<dbReference type="InterPro" id="IPR017961">
    <property type="entry name" value="DNA_pol_Y-fam_little_finger"/>
</dbReference>
<dbReference type="Proteomes" id="UP001316803">
    <property type="component" value="Unassembled WGS sequence"/>
</dbReference>
<comment type="function">
    <text evidence="13">Deoxycytidyl transferase involved in DNA repair. Transfers a dCMP residue from dCTP to the 3'-end of a DNA primer in a template-dependent reaction. May assist in the first step in the bypass of abasic lesions by the insertion of a nucleotide opposite the lesion. Required for normal induction of mutations by physical and chemical agents. Involved in mitochondrial DNA mutagenesis.</text>
</comment>
<dbReference type="SUPFAM" id="SSF52113">
    <property type="entry name" value="BRCT domain"/>
    <property type="match status" value="1"/>
</dbReference>
<comment type="caution">
    <text evidence="19">The sequence shown here is derived from an EMBL/GenBank/DDBJ whole genome shotgun (WGS) entry which is preliminary data.</text>
</comment>
<keyword evidence="20" id="KW-1185">Reference proteome</keyword>
<dbReference type="GO" id="GO:0046872">
    <property type="term" value="F:metal ion binding"/>
    <property type="evidence" value="ECO:0007669"/>
    <property type="project" value="UniProtKB-KW"/>
</dbReference>
<evidence type="ECO:0000256" key="10">
    <source>
        <dbReference type="ARBA" id="ARBA00023125"/>
    </source>
</evidence>
<evidence type="ECO:0000256" key="15">
    <source>
        <dbReference type="PIRSR" id="PIRSR036573-2"/>
    </source>
</evidence>
<evidence type="ECO:0000256" key="13">
    <source>
        <dbReference type="ARBA" id="ARBA00058985"/>
    </source>
</evidence>
<evidence type="ECO:0000256" key="16">
    <source>
        <dbReference type="SAM" id="MobiDB-lite"/>
    </source>
</evidence>
<dbReference type="Gene3D" id="3.30.1490.100">
    <property type="entry name" value="DNA polymerase, Y-family, little finger domain"/>
    <property type="match status" value="1"/>
</dbReference>
<keyword evidence="12 14" id="KW-0539">Nucleus</keyword>
<keyword evidence="5 14" id="KW-0808">Transferase</keyword>
<sequence>MGSRLEKNSSDVRKRIAGHTFDGEDGEEYAASKFGGFTDYMRRKKIKLQNLDAELRSQSDKPQVFRNVVAYVNGYTQPSLADLHVLIVSHGGGFLQYLDGKTVVTHVIASQLTPKKKVEFARYRIVKPAWVVDSVQAGRLLPWENYRVVDEGVKQKVLGFDSGHMVSQASNQKQGYRDQSDTSWYTSQVKDVADRVNGVPSSERADDFEAQFDEQEVDDNGPGTSQLLADDDLLQAEATLQPQPVEETSTIEGNQTIGSAEEIGAVHAAETEHDVSTSDMVQNPQTAGSPPVGGGATTPEKRALTAEEHNAILLQNPHMAKSSTANPDFLNQYYRESRLHHLSTWKAELKTQLQARAQESSSQKQKLKRPPGTRRYIMHVDFDSFFAAVSLRENPQLKEKPVVVAHGSGPGSEIASCNYPARNFGVKNGMWMKHALEVCPDLKVLPYDYKAYEDASKHFYDAILAIDGIVQSISIDEALIDVSEQCIRAGGSDGRGMSEGSVYREQAKANELAQALRNLVREKTGCEVSVGIGGNILLAKVALRKAKPAGQHLITPEAVLDFIADLTVTQLPGVAYSIGNKLEEIGVKFVKDIRGLTKEKLVNTLGPKTGEKLWDYSRGVDKQQVGEQVIRKSVSAEVNWGIRFVNQQQAEEFVMSLCEELSKRLLEQLVKGRQLTMKIMRKAADAGLDPPKNLGHGKCDTFNKSVVLGVATNDKLILGKEAVAILRGYGFPPGELRGLGVQMQKLEPLKPSMASSATPLESSQRRLQFKKPEMQTKTPSRPSPAPSSIYAKPNSLPLSNQGSAQTPTPKVKKPEDLIEEVPTPEKSRTLSARHDLSQLEDSSNTPLNIGGTQFVIPSQIDPSVLAELPADIRSKLAPRTSKLFERYVKQDSASDEARSRSQSPFVSDSELALPNESQLDPETLAALPDDVREELLAEYRNASRTSASSKTQQLLPQSPRKARPLPTKKLSTTPKKKHKFTSLMTKGRSKTNSAFLPTLTQSNFVSMKNGSTSAAVDALIANDDISAEFLQELPEEIRAEILAEQKRQRMKQKSGLNLAESRKRNRPGKKDEVIRGQQKLSIPRPDPKPTFTSRKLSTVPELREAMSQWVQAFSGDGEEGPYQEDTEALGVYLNRVVLEEGDMAKAQAVVDWLVYVVGDWPFENGQTSAAWQDTIGALKSAVQLAVGERGLAPLQFSE</sequence>
<evidence type="ECO:0000259" key="18">
    <source>
        <dbReference type="PROSITE" id="PS50173"/>
    </source>
</evidence>
<feature type="region of interest" description="Disordered" evidence="16">
    <location>
        <begin position="751"/>
        <end position="847"/>
    </location>
</feature>
<dbReference type="Gene3D" id="1.10.150.20">
    <property type="entry name" value="5' to 3' exonuclease, C-terminal subdomain"/>
    <property type="match status" value="1"/>
</dbReference>
<dbReference type="PROSITE" id="PS50172">
    <property type="entry name" value="BRCT"/>
    <property type="match status" value="1"/>
</dbReference>
<dbReference type="FunFam" id="3.30.1490.100:FF:000001">
    <property type="entry name" value="DNA repair protein REV1"/>
    <property type="match status" value="1"/>
</dbReference>
<dbReference type="PROSITE" id="PS50173">
    <property type="entry name" value="UMUC"/>
    <property type="match status" value="1"/>
</dbReference>
<dbReference type="Pfam" id="PF00817">
    <property type="entry name" value="IMS"/>
    <property type="match status" value="1"/>
</dbReference>
<evidence type="ECO:0000256" key="3">
    <source>
        <dbReference type="ARBA" id="ARBA00020399"/>
    </source>
</evidence>
<comment type="similarity">
    <text evidence="2 14">Belongs to the DNA polymerase type-Y family.</text>
</comment>
<feature type="binding site" evidence="15">
    <location>
        <position position="477"/>
    </location>
    <ligand>
        <name>Mg(2+)</name>
        <dbReference type="ChEBI" id="CHEBI:18420"/>
        <label>1</label>
    </ligand>
</feature>
<organism evidence="19 20">
    <name type="scientific">Knufia fluminis</name>
    <dbReference type="NCBI Taxonomy" id="191047"/>
    <lineage>
        <taxon>Eukaryota</taxon>
        <taxon>Fungi</taxon>
        <taxon>Dikarya</taxon>
        <taxon>Ascomycota</taxon>
        <taxon>Pezizomycotina</taxon>
        <taxon>Eurotiomycetes</taxon>
        <taxon>Chaetothyriomycetidae</taxon>
        <taxon>Chaetothyriales</taxon>
        <taxon>Trichomeriaceae</taxon>
        <taxon>Knufia</taxon>
    </lineage>
</organism>
<feature type="region of interest" description="Disordered" evidence="16">
    <location>
        <begin position="270"/>
        <end position="299"/>
    </location>
</feature>
<dbReference type="InterPro" id="IPR025527">
    <property type="entry name" value="HUWE1/Rev1_UBM"/>
</dbReference>
<dbReference type="Gene3D" id="6.10.250.1630">
    <property type="match status" value="2"/>
</dbReference>
<evidence type="ECO:0000256" key="2">
    <source>
        <dbReference type="ARBA" id="ARBA00010945"/>
    </source>
</evidence>
<feature type="compositionally biased region" description="Polar residues" evidence="16">
    <location>
        <begin position="277"/>
        <end position="288"/>
    </location>
</feature>
<evidence type="ECO:0000256" key="12">
    <source>
        <dbReference type="ARBA" id="ARBA00023242"/>
    </source>
</evidence>
<dbReference type="Pfam" id="PF16589">
    <property type="entry name" value="BRCT_2"/>
    <property type="match status" value="1"/>
</dbReference>
<dbReference type="Gene3D" id="1.20.58.1280">
    <property type="entry name" value="DNA repair protein Rev1, C-terminal domain"/>
    <property type="match status" value="1"/>
</dbReference>
<evidence type="ECO:0000256" key="8">
    <source>
        <dbReference type="ARBA" id="ARBA00022763"/>
    </source>
</evidence>
<dbReference type="GO" id="GO:0042276">
    <property type="term" value="P:error-prone translesion synthesis"/>
    <property type="evidence" value="ECO:0007669"/>
    <property type="project" value="InterPro"/>
</dbReference>
<dbReference type="EMBL" id="JAKLMC020000004">
    <property type="protein sequence ID" value="KAK5956959.1"/>
    <property type="molecule type" value="Genomic_DNA"/>
</dbReference>
<dbReference type="InterPro" id="IPR038401">
    <property type="entry name" value="Rev1_C_sf"/>
</dbReference>
<dbReference type="CDD" id="cd01701">
    <property type="entry name" value="PolY_Rev1"/>
    <property type="match status" value="1"/>
</dbReference>
<dbReference type="Pfam" id="PF21999">
    <property type="entry name" value="IMS_HHH_1"/>
    <property type="match status" value="1"/>
</dbReference>
<dbReference type="SMART" id="SM00292">
    <property type="entry name" value="BRCT"/>
    <property type="match status" value="1"/>
</dbReference>
<feature type="domain" description="UmuC" evidence="18">
    <location>
        <begin position="377"/>
        <end position="575"/>
    </location>
</feature>
<dbReference type="Pfam" id="PF14377">
    <property type="entry name" value="UBM"/>
    <property type="match status" value="3"/>
</dbReference>
<dbReference type="InterPro" id="IPR053848">
    <property type="entry name" value="IMS_HHH_1"/>
</dbReference>
<feature type="compositionally biased region" description="Polar residues" evidence="16">
    <location>
        <begin position="942"/>
        <end position="956"/>
    </location>
</feature>
<dbReference type="FunFam" id="3.40.50.10190:FF:000011">
    <property type="entry name" value="DNA repair protein REV1"/>
    <property type="match status" value="1"/>
</dbReference>
<dbReference type="Gene3D" id="3.30.70.270">
    <property type="match status" value="1"/>
</dbReference>
<dbReference type="AlphaFoldDB" id="A0AAN8I858"/>
<dbReference type="Gene3D" id="3.40.1170.60">
    <property type="match status" value="1"/>
</dbReference>
<feature type="region of interest" description="Disordered" evidence="16">
    <location>
        <begin position="889"/>
        <end position="922"/>
    </location>
</feature>
<dbReference type="Pfam" id="PF11799">
    <property type="entry name" value="IMS_C"/>
    <property type="match status" value="1"/>
</dbReference>
<feature type="domain" description="BRCT" evidence="17">
    <location>
        <begin position="60"/>
        <end position="148"/>
    </location>
</feature>
<dbReference type="FunFam" id="3.30.70.270:FF:000040">
    <property type="entry name" value="DNA repair protein REV1"/>
    <property type="match status" value="1"/>
</dbReference>
<feature type="region of interest" description="Disordered" evidence="16">
    <location>
        <begin position="1048"/>
        <end position="1093"/>
    </location>
</feature>
<evidence type="ECO:0000256" key="1">
    <source>
        <dbReference type="ARBA" id="ARBA00004123"/>
    </source>
</evidence>
<evidence type="ECO:0000256" key="6">
    <source>
        <dbReference type="ARBA" id="ARBA00022695"/>
    </source>
</evidence>
<evidence type="ECO:0000256" key="9">
    <source>
        <dbReference type="ARBA" id="ARBA00022842"/>
    </source>
</evidence>
<evidence type="ECO:0000256" key="11">
    <source>
        <dbReference type="ARBA" id="ARBA00023204"/>
    </source>
</evidence>
<evidence type="ECO:0000256" key="7">
    <source>
        <dbReference type="ARBA" id="ARBA00022723"/>
    </source>
</evidence>
<dbReference type="GO" id="GO:0003684">
    <property type="term" value="F:damaged DNA binding"/>
    <property type="evidence" value="ECO:0007669"/>
    <property type="project" value="UniProtKB-UniRule"/>
</dbReference>
<dbReference type="EC" id="2.7.7.-" evidence="14"/>
<dbReference type="GO" id="GO:0070987">
    <property type="term" value="P:error-free translesion synthesis"/>
    <property type="evidence" value="ECO:0007669"/>
    <property type="project" value="TreeGrafter"/>
</dbReference>
<feature type="binding site" evidence="15">
    <location>
        <position position="381"/>
    </location>
    <ligand>
        <name>Mg(2+)</name>
        <dbReference type="ChEBI" id="CHEBI:18420"/>
        <label>1</label>
    </ligand>
</feature>
<evidence type="ECO:0000313" key="20">
    <source>
        <dbReference type="Proteomes" id="UP001316803"/>
    </source>
</evidence>
<accession>A0AAN8I858</accession>
<feature type="binding site" evidence="15">
    <location>
        <position position="476"/>
    </location>
    <ligand>
        <name>Mg(2+)</name>
        <dbReference type="ChEBI" id="CHEBI:18420"/>
        <label>1</label>
    </ligand>
</feature>
<feature type="region of interest" description="Disordered" evidence="16">
    <location>
        <begin position="941"/>
        <end position="981"/>
    </location>
</feature>
<dbReference type="CDD" id="cd17719">
    <property type="entry name" value="BRCT_Rev1"/>
    <property type="match status" value="1"/>
</dbReference>
<dbReference type="InterPro" id="IPR031991">
    <property type="entry name" value="Rev1_C"/>
</dbReference>
<dbReference type="GO" id="GO:0017125">
    <property type="term" value="F:deoxycytidyl transferase activity"/>
    <property type="evidence" value="ECO:0007669"/>
    <property type="project" value="TreeGrafter"/>
</dbReference>
<keyword evidence="6 14" id="KW-0548">Nucleotidyltransferase</keyword>
<dbReference type="PANTHER" id="PTHR45990:SF1">
    <property type="entry name" value="DNA REPAIR PROTEIN REV1"/>
    <property type="match status" value="1"/>
</dbReference>
<dbReference type="SUPFAM" id="SSF56672">
    <property type="entry name" value="DNA/RNA polymerases"/>
    <property type="match status" value="1"/>
</dbReference>
<comment type="subcellular location">
    <subcellularLocation>
        <location evidence="1 14">Nucleus</location>
    </subcellularLocation>
</comment>
<evidence type="ECO:0000313" key="19">
    <source>
        <dbReference type="EMBL" id="KAK5956959.1"/>
    </source>
</evidence>
<name>A0AAN8I858_9EURO</name>
<keyword evidence="11 14" id="KW-0234">DNA repair</keyword>
<dbReference type="InterPro" id="IPR036775">
    <property type="entry name" value="DNA_pol_Y-fam_lit_finger_sf"/>
</dbReference>
<dbReference type="InterPro" id="IPR001357">
    <property type="entry name" value="BRCT_dom"/>
</dbReference>
<dbReference type="InterPro" id="IPR043128">
    <property type="entry name" value="Rev_trsase/Diguanyl_cyclase"/>
</dbReference>
<dbReference type="PIRSF" id="PIRSF036573">
    <property type="entry name" value="REV1"/>
    <property type="match status" value="1"/>
</dbReference>
<keyword evidence="7 15" id="KW-0479">Metal-binding</keyword>
<evidence type="ECO:0000256" key="5">
    <source>
        <dbReference type="ARBA" id="ARBA00022679"/>
    </source>
</evidence>
<dbReference type="PANTHER" id="PTHR45990">
    <property type="entry name" value="DNA REPAIR PROTEIN REV1"/>
    <property type="match status" value="1"/>
</dbReference>
<keyword evidence="4 14" id="KW-0237">DNA synthesis</keyword>
<feature type="compositionally biased region" description="Low complexity" evidence="16">
    <location>
        <begin position="964"/>
        <end position="973"/>
    </location>
</feature>
<dbReference type="GO" id="GO:0005634">
    <property type="term" value="C:nucleus"/>
    <property type="evidence" value="ECO:0007669"/>
    <property type="project" value="UniProtKB-SubCell"/>
</dbReference>
<dbReference type="Gene3D" id="6.10.250.1490">
    <property type="match status" value="1"/>
</dbReference>
<keyword evidence="8 14" id="KW-0227">DNA damage</keyword>
<protein>
    <recommendedName>
        <fullName evidence="3 14">DNA repair protein REV1</fullName>
        <ecNumber evidence="14">2.7.7.-</ecNumber>
    </recommendedName>
</protein>
<comment type="cofactor">
    <cofactor evidence="15">
        <name>Mg(2+)</name>
        <dbReference type="ChEBI" id="CHEBI:18420"/>
    </cofactor>
    <text evidence="15">Binds 2 magnesium ions.</text>
</comment>
<feature type="compositionally biased region" description="Polar residues" evidence="16">
    <location>
        <begin position="753"/>
        <end position="766"/>
    </location>
</feature>
<evidence type="ECO:0000256" key="14">
    <source>
        <dbReference type="PIRNR" id="PIRNR036573"/>
    </source>
</evidence>
<feature type="compositionally biased region" description="Polar residues" evidence="16">
    <location>
        <begin position="796"/>
        <end position="808"/>
    </location>
</feature>
<gene>
    <name evidence="19" type="primary">REV1</name>
    <name evidence="19" type="ORF">OHC33_002448</name>
</gene>
<proteinExistence type="inferred from homology"/>
<dbReference type="GO" id="GO:0006281">
    <property type="term" value="P:DNA repair"/>
    <property type="evidence" value="ECO:0007669"/>
    <property type="project" value="UniProtKB-KW"/>
</dbReference>
<dbReference type="SUPFAM" id="SSF100879">
    <property type="entry name" value="Lesion bypass DNA polymerase (Y-family), little finger domain"/>
    <property type="match status" value="1"/>
</dbReference>